<dbReference type="GO" id="GO:0004527">
    <property type="term" value="F:exonuclease activity"/>
    <property type="evidence" value="ECO:0007669"/>
    <property type="project" value="UniProtKB-KW"/>
</dbReference>
<keyword evidence="3" id="KW-1185">Reference proteome</keyword>
<keyword evidence="2" id="KW-0540">Nuclease</keyword>
<gene>
    <name evidence="2" type="ORF">SAMN04490243_1013</name>
</gene>
<evidence type="ECO:0000259" key="1">
    <source>
        <dbReference type="Pfam" id="PF19580"/>
    </source>
</evidence>
<dbReference type="AlphaFoldDB" id="A0A1I6G086"/>
<dbReference type="InterPro" id="IPR036691">
    <property type="entry name" value="Endo/exonu/phosph_ase_sf"/>
</dbReference>
<keyword evidence="2" id="KW-0255">Endonuclease</keyword>
<keyword evidence="2" id="KW-0378">Hydrolase</keyword>
<dbReference type="PANTHER" id="PTHR42834">
    <property type="entry name" value="ENDONUCLEASE/EXONUCLEASE/PHOSPHATASE FAMILY PROTEIN (AFU_ORTHOLOGUE AFUA_3G09210)"/>
    <property type="match status" value="1"/>
</dbReference>
<sequence length="312" mass="36074">MKYTIGFYNLENLFDTQDHPELLDDDFTPDGFKNWTEERYQNKLFKLGRAIAHLGEGSATDLPVLLGMAEVENETVIADLLKSKPLQGKAIDYIHFDSPDERGIDTALCYHPEYFSPDSQEALPVLIYEEDGRRDYTRDILYVSGHMNGERVHVFVNHWPSRRDGDVATAPKRLQAAQTLQGFIEGLRQEEEHPNCILMGDFNDDPFSDSIVYLQQALNLHNPMRRLLSPEQGSAKYKDQWMLFDQILLSHTFLNSESGTHRFDGADIMNPEFLQEWKEPFKGKPFRTYAGRNYLGGYSDHFPVRVTLKYIR</sequence>
<evidence type="ECO:0000313" key="3">
    <source>
        <dbReference type="Proteomes" id="UP000199534"/>
    </source>
</evidence>
<proteinExistence type="predicted"/>
<dbReference type="STRING" id="400055.SAMN04490243_1013"/>
<evidence type="ECO:0000313" key="2">
    <source>
        <dbReference type="EMBL" id="SFR35582.1"/>
    </source>
</evidence>
<dbReference type="InterPro" id="IPR005135">
    <property type="entry name" value="Endo/exonuclease/phosphatase"/>
</dbReference>
<dbReference type="EMBL" id="FOYQ01000001">
    <property type="protein sequence ID" value="SFR35582.1"/>
    <property type="molecule type" value="Genomic_DNA"/>
</dbReference>
<name>A0A1I6G086_9FLAO</name>
<organism evidence="2 3">
    <name type="scientific">Robiginitalea myxolifaciens</name>
    <dbReference type="NCBI Taxonomy" id="400055"/>
    <lineage>
        <taxon>Bacteria</taxon>
        <taxon>Pseudomonadati</taxon>
        <taxon>Bacteroidota</taxon>
        <taxon>Flavobacteriia</taxon>
        <taxon>Flavobacteriales</taxon>
        <taxon>Flavobacteriaceae</taxon>
        <taxon>Robiginitalea</taxon>
    </lineage>
</organism>
<dbReference type="Gene3D" id="3.60.10.10">
    <property type="entry name" value="Endonuclease/exonuclease/phosphatase"/>
    <property type="match status" value="1"/>
</dbReference>
<protein>
    <submittedName>
        <fullName evidence="2">Endonuclease/Exonuclease/phosphatase family protein</fullName>
    </submittedName>
</protein>
<dbReference type="GO" id="GO:0004519">
    <property type="term" value="F:endonuclease activity"/>
    <property type="evidence" value="ECO:0007669"/>
    <property type="project" value="UniProtKB-KW"/>
</dbReference>
<reference evidence="2 3" key="1">
    <citation type="submission" date="2016-10" db="EMBL/GenBank/DDBJ databases">
        <authorList>
            <person name="de Groot N.N."/>
        </authorList>
    </citation>
    <scope>NUCLEOTIDE SEQUENCE [LARGE SCALE GENOMIC DNA]</scope>
    <source>
        <strain evidence="2 3">DSM 21019</strain>
    </source>
</reference>
<dbReference type="RefSeq" id="WP_092981155.1">
    <property type="nucleotide sequence ID" value="NZ_FOYQ01000001.1"/>
</dbReference>
<keyword evidence="2" id="KW-0269">Exonuclease</keyword>
<dbReference type="Proteomes" id="UP000199534">
    <property type="component" value="Unassembled WGS sequence"/>
</dbReference>
<dbReference type="Pfam" id="PF19580">
    <property type="entry name" value="Exo_endo_phos_3"/>
    <property type="match status" value="1"/>
</dbReference>
<dbReference type="OrthoDB" id="9802724at2"/>
<accession>A0A1I6G086</accession>
<feature type="domain" description="Endonuclease/exonuclease/phosphatase" evidence="1">
    <location>
        <begin position="4"/>
        <end position="308"/>
    </location>
</feature>
<dbReference type="PANTHER" id="PTHR42834:SF1">
    <property type="entry name" value="ENDONUCLEASE_EXONUCLEASE_PHOSPHATASE FAMILY PROTEIN (AFU_ORTHOLOGUE AFUA_3G09210)"/>
    <property type="match status" value="1"/>
</dbReference>
<dbReference type="SUPFAM" id="SSF56219">
    <property type="entry name" value="DNase I-like"/>
    <property type="match status" value="1"/>
</dbReference>